<feature type="compositionally biased region" description="Basic residues" evidence="1">
    <location>
        <begin position="157"/>
        <end position="172"/>
    </location>
</feature>
<dbReference type="GeneID" id="106747955"/>
<evidence type="ECO:0000313" key="3">
    <source>
        <dbReference type="RefSeq" id="XP_014481498.1"/>
    </source>
</evidence>
<feature type="compositionally biased region" description="Acidic residues" evidence="1">
    <location>
        <begin position="256"/>
        <end position="274"/>
    </location>
</feature>
<dbReference type="RefSeq" id="XP_014481498.1">
    <property type="nucleotide sequence ID" value="XM_014626012.1"/>
</dbReference>
<keyword evidence="2" id="KW-1185">Reference proteome</keyword>
<evidence type="ECO:0000313" key="2">
    <source>
        <dbReference type="Proteomes" id="UP000515204"/>
    </source>
</evidence>
<dbReference type="KEGG" id="dqu:106747955"/>
<feature type="region of interest" description="Disordered" evidence="1">
    <location>
        <begin position="48"/>
        <end position="80"/>
    </location>
</feature>
<feature type="compositionally biased region" description="Basic and acidic residues" evidence="1">
    <location>
        <begin position="326"/>
        <end position="348"/>
    </location>
</feature>
<dbReference type="Proteomes" id="UP000515204">
    <property type="component" value="Unplaced"/>
</dbReference>
<feature type="compositionally biased region" description="Basic and acidic residues" evidence="1">
    <location>
        <begin position="275"/>
        <end position="304"/>
    </location>
</feature>
<evidence type="ECO:0000256" key="1">
    <source>
        <dbReference type="SAM" id="MobiDB-lite"/>
    </source>
</evidence>
<dbReference type="AlphaFoldDB" id="A0A6P3XUC4"/>
<name>A0A6P3XUC4_DINQU</name>
<accession>A0A6P3XUC4</accession>
<gene>
    <name evidence="3" type="primary">LOC106747955</name>
</gene>
<feature type="region of interest" description="Disordered" evidence="1">
    <location>
        <begin position="148"/>
        <end position="177"/>
    </location>
</feature>
<sequence>MAPIPTRDTPNTVSNKKSTGLVTVASYRRRHHLAEEVPGLYIRRLTLEDPRRREPSGSRSQSPARHICHPRSGCAPSARGSSSYRSWLERLRKENPAFLTIVSLELPESPIPLIESQANARWRRDEPNEVASEKDDILDEFLEKVTEAGKEREKKSRAARSNLSRKSRRSGRRNGESLECTKALATLEECTRNIVEGPSRRDAVDGGDCICSEIPQDLRINIRRRTTEVARPPCTPSPEVTHTIRIAMKYQSERVAEDDDGSLDEEDEAAAAEEEGGRRTKNEGSKKDLQGPSNARKEPMKQDGRCVAGVKAALDFTLNCNSVRLTSRDTSLKTTTRSERQERPETRS</sequence>
<dbReference type="OrthoDB" id="7685157at2759"/>
<reference evidence="3" key="1">
    <citation type="submission" date="2025-08" db="UniProtKB">
        <authorList>
            <consortium name="RefSeq"/>
        </authorList>
    </citation>
    <scope>IDENTIFICATION</scope>
</reference>
<protein>
    <submittedName>
        <fullName evidence="3">Uncharacterized protein LOC106747955</fullName>
    </submittedName>
</protein>
<organism evidence="2 3">
    <name type="scientific">Dinoponera quadriceps</name>
    <name type="common">South American ant</name>
    <dbReference type="NCBI Taxonomy" id="609295"/>
    <lineage>
        <taxon>Eukaryota</taxon>
        <taxon>Metazoa</taxon>
        <taxon>Ecdysozoa</taxon>
        <taxon>Arthropoda</taxon>
        <taxon>Hexapoda</taxon>
        <taxon>Insecta</taxon>
        <taxon>Pterygota</taxon>
        <taxon>Neoptera</taxon>
        <taxon>Endopterygota</taxon>
        <taxon>Hymenoptera</taxon>
        <taxon>Apocrita</taxon>
        <taxon>Aculeata</taxon>
        <taxon>Formicoidea</taxon>
        <taxon>Formicidae</taxon>
        <taxon>Ponerinae</taxon>
        <taxon>Ponerini</taxon>
        <taxon>Dinoponera</taxon>
    </lineage>
</organism>
<proteinExistence type="predicted"/>
<feature type="region of interest" description="Disordered" evidence="1">
    <location>
        <begin position="254"/>
        <end position="305"/>
    </location>
</feature>
<feature type="region of interest" description="Disordered" evidence="1">
    <location>
        <begin position="320"/>
        <end position="348"/>
    </location>
</feature>